<keyword evidence="2" id="KW-1185">Reference proteome</keyword>
<dbReference type="SUPFAM" id="SSF53822">
    <property type="entry name" value="Periplasmic binding protein-like I"/>
    <property type="match status" value="1"/>
</dbReference>
<dbReference type="Gene3D" id="3.40.50.2300">
    <property type="match status" value="1"/>
</dbReference>
<dbReference type="InterPro" id="IPR028082">
    <property type="entry name" value="Peripla_BP_I"/>
</dbReference>
<organism evidence="1 2">
    <name type="scientific">Catenaria anguillulae PL171</name>
    <dbReference type="NCBI Taxonomy" id="765915"/>
    <lineage>
        <taxon>Eukaryota</taxon>
        <taxon>Fungi</taxon>
        <taxon>Fungi incertae sedis</taxon>
        <taxon>Blastocladiomycota</taxon>
        <taxon>Blastocladiomycetes</taxon>
        <taxon>Blastocladiales</taxon>
        <taxon>Catenariaceae</taxon>
        <taxon>Catenaria</taxon>
    </lineage>
</organism>
<accession>A0A1Y2HZH4</accession>
<dbReference type="Proteomes" id="UP000193411">
    <property type="component" value="Unassembled WGS sequence"/>
</dbReference>
<evidence type="ECO:0008006" key="3">
    <source>
        <dbReference type="Google" id="ProtNLM"/>
    </source>
</evidence>
<evidence type="ECO:0000313" key="2">
    <source>
        <dbReference type="Proteomes" id="UP000193411"/>
    </source>
</evidence>
<proteinExistence type="predicted"/>
<feature type="non-terminal residue" evidence="1">
    <location>
        <position position="165"/>
    </location>
</feature>
<comment type="caution">
    <text evidence="1">The sequence shown here is derived from an EMBL/GenBank/DDBJ whole genome shotgun (WGS) entry which is preliminary data.</text>
</comment>
<reference evidence="1 2" key="1">
    <citation type="submission" date="2016-07" db="EMBL/GenBank/DDBJ databases">
        <title>Pervasive Adenine N6-methylation of Active Genes in Fungi.</title>
        <authorList>
            <consortium name="DOE Joint Genome Institute"/>
            <person name="Mondo S.J."/>
            <person name="Dannebaum R.O."/>
            <person name="Kuo R.C."/>
            <person name="Labutti K."/>
            <person name="Haridas S."/>
            <person name="Kuo A."/>
            <person name="Salamov A."/>
            <person name="Ahrendt S.R."/>
            <person name="Lipzen A."/>
            <person name="Sullivan W."/>
            <person name="Andreopoulos W.B."/>
            <person name="Clum A."/>
            <person name="Lindquist E."/>
            <person name="Daum C."/>
            <person name="Ramamoorthy G.K."/>
            <person name="Gryganskyi A."/>
            <person name="Culley D."/>
            <person name="Magnuson J.K."/>
            <person name="James T.Y."/>
            <person name="O'Malley M.A."/>
            <person name="Stajich J.E."/>
            <person name="Spatafora J.W."/>
            <person name="Visel A."/>
            <person name="Grigoriev I.V."/>
        </authorList>
    </citation>
    <scope>NUCLEOTIDE SEQUENCE [LARGE SCALE GENOMIC DNA]</scope>
    <source>
        <strain evidence="1 2">PL171</strain>
    </source>
</reference>
<name>A0A1Y2HZH4_9FUNG</name>
<dbReference type="EMBL" id="MCFL01000006">
    <property type="protein sequence ID" value="ORZ39131.1"/>
    <property type="molecule type" value="Genomic_DNA"/>
</dbReference>
<protein>
    <recommendedName>
        <fullName evidence="3">Receptor ligand binding region domain-containing protein</fullName>
    </recommendedName>
</protein>
<evidence type="ECO:0000313" key="1">
    <source>
        <dbReference type="EMBL" id="ORZ39131.1"/>
    </source>
</evidence>
<sequence length="165" mass="17622">MTSQFACAVHKPILYRQCARTVVVCILLLLGSALRISRAQNVFRIAVQLPFANFSASSASALPIVNTLRHFQHDPTILNSIDPRYSFELIFTPSGRTTSASVAVAVSSVVEQNVSAIVGEFSSGNSLALGMALGSYFKTPMCSGSSGTVELSDKANYPLAFRTLS</sequence>
<dbReference type="AlphaFoldDB" id="A0A1Y2HZH4"/>
<gene>
    <name evidence="1" type="ORF">BCR44DRAFT_96606</name>
</gene>